<dbReference type="InterPro" id="IPR020846">
    <property type="entry name" value="MFS_dom"/>
</dbReference>
<sequence>MIKEAPSTENPLHMSRLRKELYFVALIYGASVTGVVGPVLVPGFSLVAASLNVGLTQVTLLNGALIMALGVSAYICAPLAEIYGRRIAYLVTSLMLVFSCVWGGFAKTYGSLLASRTFQGLGMGGFFSLAGTVSINDLFPVNERGRRAGIWNFAVIVSVNVAPVISSYIITALGWQWSFKILAIAFALAFILVVFFVPETLPNNNVVDDHEMSRPDASSIALRKLDTEVGMVQAHPTDGQDVESPRKDGANQKILERNLLTQQPFLRPPKSACNGLVHQLFILVAPLRLLRHPIIIWACAMWSVTFSWTIIQGAVADQIFEAEPYNLSATSVGLLIGVPPLIGSAFGTILGGYLCDLLARMMAFRNGGIYEPEFRLPVLIPGMITTAIGSYGLGIVLDRGLSVWASAVLLGCLNFGVGMNCTSIVAYTNDACEEKTAEAFGVAMLVKSVFAFGLTFILNDYYIVHGALAFFVTWGSLTAGVTLLTIPLYLYGKRLRVKMAL</sequence>
<feature type="transmembrane region" description="Helical" evidence="5">
    <location>
        <begin position="87"/>
        <end position="106"/>
    </location>
</feature>
<accession>W3WUD6</accession>
<dbReference type="GeneID" id="19276876"/>
<dbReference type="KEGG" id="pfy:PFICI_11863"/>
<protein>
    <recommendedName>
        <fullName evidence="6">Major facilitator superfamily (MFS) profile domain-containing protein</fullName>
    </recommendedName>
</protein>
<dbReference type="InterPro" id="IPR011701">
    <property type="entry name" value="MFS"/>
</dbReference>
<feature type="transmembrane region" description="Helical" evidence="5">
    <location>
        <begin position="439"/>
        <end position="458"/>
    </location>
</feature>
<organism evidence="7 8">
    <name type="scientific">Pestalotiopsis fici (strain W106-1 / CGMCC3.15140)</name>
    <dbReference type="NCBI Taxonomy" id="1229662"/>
    <lineage>
        <taxon>Eukaryota</taxon>
        <taxon>Fungi</taxon>
        <taxon>Dikarya</taxon>
        <taxon>Ascomycota</taxon>
        <taxon>Pezizomycotina</taxon>
        <taxon>Sordariomycetes</taxon>
        <taxon>Xylariomycetidae</taxon>
        <taxon>Amphisphaeriales</taxon>
        <taxon>Sporocadaceae</taxon>
        <taxon>Pestalotiopsis</taxon>
    </lineage>
</organism>
<feature type="transmembrane region" description="Helical" evidence="5">
    <location>
        <begin position="331"/>
        <end position="355"/>
    </location>
</feature>
<feature type="transmembrane region" description="Helical" evidence="5">
    <location>
        <begin position="376"/>
        <end position="397"/>
    </location>
</feature>
<dbReference type="InterPro" id="IPR036259">
    <property type="entry name" value="MFS_trans_sf"/>
</dbReference>
<name>W3WUD6_PESFW</name>
<evidence type="ECO:0000256" key="5">
    <source>
        <dbReference type="SAM" id="Phobius"/>
    </source>
</evidence>
<feature type="transmembrane region" description="Helical" evidence="5">
    <location>
        <begin position="177"/>
        <end position="197"/>
    </location>
</feature>
<dbReference type="SUPFAM" id="SSF103473">
    <property type="entry name" value="MFS general substrate transporter"/>
    <property type="match status" value="1"/>
</dbReference>
<gene>
    <name evidence="7" type="ORF">PFICI_11863</name>
</gene>
<dbReference type="EMBL" id="KI912117">
    <property type="protein sequence ID" value="ETS76476.1"/>
    <property type="molecule type" value="Genomic_DNA"/>
</dbReference>
<dbReference type="OrthoDB" id="2585655at2759"/>
<dbReference type="PANTHER" id="PTHR23502">
    <property type="entry name" value="MAJOR FACILITATOR SUPERFAMILY"/>
    <property type="match status" value="1"/>
</dbReference>
<dbReference type="Pfam" id="PF07690">
    <property type="entry name" value="MFS_1"/>
    <property type="match status" value="1"/>
</dbReference>
<evidence type="ECO:0000256" key="2">
    <source>
        <dbReference type="ARBA" id="ARBA00022692"/>
    </source>
</evidence>
<feature type="transmembrane region" description="Helical" evidence="5">
    <location>
        <begin position="21"/>
        <end position="40"/>
    </location>
</feature>
<proteinExistence type="predicted"/>
<dbReference type="PROSITE" id="PS50850">
    <property type="entry name" value="MFS"/>
    <property type="match status" value="1"/>
</dbReference>
<dbReference type="Gene3D" id="1.20.1250.20">
    <property type="entry name" value="MFS general substrate transporter like domains"/>
    <property type="match status" value="1"/>
</dbReference>
<feature type="transmembrane region" description="Helical" evidence="5">
    <location>
        <begin position="464"/>
        <end position="491"/>
    </location>
</feature>
<dbReference type="Proteomes" id="UP000030651">
    <property type="component" value="Unassembled WGS sequence"/>
</dbReference>
<evidence type="ECO:0000256" key="1">
    <source>
        <dbReference type="ARBA" id="ARBA00004141"/>
    </source>
</evidence>
<feature type="domain" description="Major facilitator superfamily (MFS) profile" evidence="6">
    <location>
        <begin position="22"/>
        <end position="501"/>
    </location>
</feature>
<dbReference type="AlphaFoldDB" id="W3WUD6"/>
<dbReference type="RefSeq" id="XP_007838635.1">
    <property type="nucleotide sequence ID" value="XM_007840444.1"/>
</dbReference>
<dbReference type="eggNOG" id="KOG0255">
    <property type="taxonomic scope" value="Eukaryota"/>
</dbReference>
<evidence type="ECO:0000256" key="3">
    <source>
        <dbReference type="ARBA" id="ARBA00022989"/>
    </source>
</evidence>
<feature type="transmembrane region" description="Helical" evidence="5">
    <location>
        <begin position="151"/>
        <end position="171"/>
    </location>
</feature>
<evidence type="ECO:0000313" key="8">
    <source>
        <dbReference type="Proteomes" id="UP000030651"/>
    </source>
</evidence>
<dbReference type="HOGENOM" id="CLU_008455_13_0_1"/>
<dbReference type="OMA" id="PYNMSTV"/>
<evidence type="ECO:0000256" key="4">
    <source>
        <dbReference type="ARBA" id="ARBA00023136"/>
    </source>
</evidence>
<feature type="transmembrane region" description="Helical" evidence="5">
    <location>
        <begin position="294"/>
        <end position="311"/>
    </location>
</feature>
<reference evidence="8" key="1">
    <citation type="journal article" date="2015" name="BMC Genomics">
        <title>Genomic and transcriptomic analysis of the endophytic fungus Pestalotiopsis fici reveals its lifestyle and high potential for synthesis of natural products.</title>
        <authorList>
            <person name="Wang X."/>
            <person name="Zhang X."/>
            <person name="Liu L."/>
            <person name="Xiang M."/>
            <person name="Wang W."/>
            <person name="Sun X."/>
            <person name="Che Y."/>
            <person name="Guo L."/>
            <person name="Liu G."/>
            <person name="Guo L."/>
            <person name="Wang C."/>
            <person name="Yin W.B."/>
            <person name="Stadler M."/>
            <person name="Zhang X."/>
            <person name="Liu X."/>
        </authorList>
    </citation>
    <scope>NUCLEOTIDE SEQUENCE [LARGE SCALE GENOMIC DNA]</scope>
    <source>
        <strain evidence="8">W106-1 / CGMCC3.15140</strain>
    </source>
</reference>
<comment type="subcellular location">
    <subcellularLocation>
        <location evidence="1">Membrane</location>
        <topology evidence="1">Multi-pass membrane protein</topology>
    </subcellularLocation>
</comment>
<keyword evidence="2 5" id="KW-0812">Transmembrane</keyword>
<evidence type="ECO:0000259" key="6">
    <source>
        <dbReference type="PROSITE" id="PS50850"/>
    </source>
</evidence>
<keyword evidence="3 5" id="KW-1133">Transmembrane helix</keyword>
<dbReference type="GO" id="GO:0022857">
    <property type="term" value="F:transmembrane transporter activity"/>
    <property type="evidence" value="ECO:0007669"/>
    <property type="project" value="InterPro"/>
</dbReference>
<feature type="transmembrane region" description="Helical" evidence="5">
    <location>
        <begin position="60"/>
        <end position="80"/>
    </location>
</feature>
<dbReference type="InParanoid" id="W3WUD6"/>
<keyword evidence="8" id="KW-1185">Reference proteome</keyword>
<dbReference type="GO" id="GO:0005886">
    <property type="term" value="C:plasma membrane"/>
    <property type="evidence" value="ECO:0007669"/>
    <property type="project" value="TreeGrafter"/>
</dbReference>
<feature type="transmembrane region" description="Helical" evidence="5">
    <location>
        <begin position="403"/>
        <end position="427"/>
    </location>
</feature>
<evidence type="ECO:0000313" key="7">
    <source>
        <dbReference type="EMBL" id="ETS76476.1"/>
    </source>
</evidence>
<dbReference type="PANTHER" id="PTHR23502:SF20">
    <property type="entry name" value="TRANSPORTER, PUTATIVE (AFU_ORTHOLOGUE AFUA_6G13880)-RELATED"/>
    <property type="match status" value="1"/>
</dbReference>
<feature type="transmembrane region" description="Helical" evidence="5">
    <location>
        <begin position="118"/>
        <end position="139"/>
    </location>
</feature>
<keyword evidence="4 5" id="KW-0472">Membrane</keyword>